<evidence type="ECO:0000256" key="5">
    <source>
        <dbReference type="ARBA" id="ARBA00023136"/>
    </source>
</evidence>
<dbReference type="Pfam" id="PF01040">
    <property type="entry name" value="UbiA"/>
    <property type="match status" value="1"/>
</dbReference>
<dbReference type="eggNOG" id="COG0382">
    <property type="taxonomic scope" value="Bacteria"/>
</dbReference>
<keyword evidence="7" id="KW-0808">Transferase</keyword>
<feature type="transmembrane region" description="Helical" evidence="6">
    <location>
        <begin position="219"/>
        <end position="238"/>
    </location>
</feature>
<dbReference type="OrthoDB" id="9803632at2"/>
<keyword evidence="5 6" id="KW-0472">Membrane</keyword>
<dbReference type="NCBIfam" id="NF008978">
    <property type="entry name" value="PRK12324.1-4"/>
    <property type="match status" value="1"/>
</dbReference>
<dbReference type="Gene3D" id="1.10.357.140">
    <property type="entry name" value="UbiA prenyltransferase"/>
    <property type="match status" value="1"/>
</dbReference>
<feature type="transmembrane region" description="Helical" evidence="6">
    <location>
        <begin position="30"/>
        <end position="48"/>
    </location>
</feature>
<dbReference type="STRING" id="688246.Premu_0844"/>
<accession>F8N705</accession>
<dbReference type="InterPro" id="IPR044878">
    <property type="entry name" value="UbiA_sf"/>
</dbReference>
<evidence type="ECO:0000256" key="3">
    <source>
        <dbReference type="ARBA" id="ARBA00022692"/>
    </source>
</evidence>
<feature type="transmembrane region" description="Helical" evidence="6">
    <location>
        <begin position="148"/>
        <end position="168"/>
    </location>
</feature>
<dbReference type="AlphaFoldDB" id="F8N705"/>
<feature type="transmembrane region" description="Helical" evidence="6">
    <location>
        <begin position="289"/>
        <end position="307"/>
    </location>
</feature>
<comment type="subcellular location">
    <subcellularLocation>
        <location evidence="1">Membrane</location>
        <topology evidence="1">Multi-pass membrane protein</topology>
    </subcellularLocation>
</comment>
<reference evidence="8" key="1">
    <citation type="journal article" date="2011" name="Stand. Genomic Sci.">
        <title>Non-contiguous finished genome sequence of the opportunistic oral pathogen Prevotella multisaccharivorax type strain (PPPA20).</title>
        <authorList>
            <person name="Pati A."/>
            <person name="Gronow S."/>
            <person name="Lu M."/>
            <person name="Lapidus A."/>
            <person name="Nolan M."/>
            <person name="Lucas S."/>
            <person name="Hammon N."/>
            <person name="Deshpande S."/>
            <person name="Cheng J.F."/>
            <person name="Tapia R."/>
            <person name="Han C."/>
            <person name="Goodwin L."/>
            <person name="Pitluck S."/>
            <person name="Liolios K."/>
            <person name="Pagani I."/>
            <person name="Mavromatis K."/>
            <person name="Mikhailova N."/>
            <person name="Huntemann M."/>
            <person name="Chen A."/>
            <person name="Palaniappan K."/>
            <person name="Land M."/>
            <person name="Hauser L."/>
            <person name="Detter J.C."/>
            <person name="Brambilla E.M."/>
            <person name="Rohde M."/>
            <person name="Goker M."/>
            <person name="Woyke T."/>
            <person name="Bristow J."/>
            <person name="Eisen J.A."/>
            <person name="Markowitz V."/>
            <person name="Hugenholtz P."/>
            <person name="Kyrpides N.C."/>
            <person name="Klenk H.P."/>
            <person name="Ivanova N."/>
        </authorList>
    </citation>
    <scope>NUCLEOTIDE SEQUENCE [LARGE SCALE GENOMIC DNA]</scope>
    <source>
        <strain evidence="8">DSM 17128</strain>
    </source>
</reference>
<feature type="transmembrane region" description="Helical" evidence="6">
    <location>
        <begin position="174"/>
        <end position="192"/>
    </location>
</feature>
<evidence type="ECO:0000256" key="4">
    <source>
        <dbReference type="ARBA" id="ARBA00022989"/>
    </source>
</evidence>
<keyword evidence="8" id="KW-1185">Reference proteome</keyword>
<feature type="transmembrane region" description="Helical" evidence="6">
    <location>
        <begin position="124"/>
        <end position="141"/>
    </location>
</feature>
<protein>
    <submittedName>
        <fullName evidence="7">UbiA prenyltransferase</fullName>
    </submittedName>
</protein>
<organism evidence="7 8">
    <name type="scientific">Hallella multisaccharivorax DSM 17128</name>
    <dbReference type="NCBI Taxonomy" id="688246"/>
    <lineage>
        <taxon>Bacteria</taxon>
        <taxon>Pseudomonadati</taxon>
        <taxon>Bacteroidota</taxon>
        <taxon>Bacteroidia</taxon>
        <taxon>Bacteroidales</taxon>
        <taxon>Prevotellaceae</taxon>
        <taxon>Hallella</taxon>
    </lineage>
</organism>
<dbReference type="EMBL" id="GL945017">
    <property type="protein sequence ID" value="EGN56303.1"/>
    <property type="molecule type" value="Genomic_DNA"/>
</dbReference>
<dbReference type="Proteomes" id="UP000002772">
    <property type="component" value="Unassembled WGS sequence"/>
</dbReference>
<dbReference type="InterPro" id="IPR000537">
    <property type="entry name" value="UbiA_prenyltransferase"/>
</dbReference>
<gene>
    <name evidence="7" type="ORF">Premu_0844</name>
</gene>
<feature type="transmembrane region" description="Helical" evidence="6">
    <location>
        <begin position="250"/>
        <end position="268"/>
    </location>
</feature>
<evidence type="ECO:0000256" key="6">
    <source>
        <dbReference type="SAM" id="Phobius"/>
    </source>
</evidence>
<evidence type="ECO:0000313" key="7">
    <source>
        <dbReference type="EMBL" id="EGN56303.1"/>
    </source>
</evidence>
<dbReference type="CDD" id="cd13963">
    <property type="entry name" value="PT_UbiA_2"/>
    <property type="match status" value="1"/>
</dbReference>
<name>F8N705_9BACT</name>
<dbReference type="GO" id="GO:0016765">
    <property type="term" value="F:transferase activity, transferring alkyl or aryl (other than methyl) groups"/>
    <property type="evidence" value="ECO:0007669"/>
    <property type="project" value="InterPro"/>
</dbReference>
<proteinExistence type="predicted"/>
<feature type="transmembrane region" description="Helical" evidence="6">
    <location>
        <begin position="94"/>
        <end position="118"/>
    </location>
</feature>
<dbReference type="GO" id="GO:0016020">
    <property type="term" value="C:membrane"/>
    <property type="evidence" value="ECO:0007669"/>
    <property type="project" value="UniProtKB-SubCell"/>
</dbReference>
<dbReference type="RefSeq" id="WP_007573344.1">
    <property type="nucleotide sequence ID" value="NZ_BPTS01000001.1"/>
</dbReference>
<evidence type="ECO:0000256" key="2">
    <source>
        <dbReference type="ARBA" id="ARBA00022475"/>
    </source>
</evidence>
<feature type="transmembrane region" description="Helical" evidence="6">
    <location>
        <begin position="54"/>
        <end position="73"/>
    </location>
</feature>
<keyword evidence="4 6" id="KW-1133">Transmembrane helix</keyword>
<evidence type="ECO:0000256" key="1">
    <source>
        <dbReference type="ARBA" id="ARBA00004141"/>
    </source>
</evidence>
<dbReference type="HOGENOM" id="CLU_029423_0_1_10"/>
<keyword evidence="3 6" id="KW-0812">Transmembrane</keyword>
<keyword evidence="2" id="KW-1003">Cell membrane</keyword>
<evidence type="ECO:0000313" key="8">
    <source>
        <dbReference type="Proteomes" id="UP000002772"/>
    </source>
</evidence>
<sequence length="308" mass="34724">MTGSADNSFKKTKKTTALLRLLRPAQWMKNFFVFAPILFGGALFHLGALAEGLAAFFAFSFAASSIYCFNDIYDVADDRRHPEKCHRPIASGAVTVRQAYGLMALMFLLSLVVCGSVWTSTNRLALTAIIVFYWFLNLVYCMWLKRYAIIDVCVVAFGFVLRMEAGGAATGIRLSSWIVLMTFLIALFMSFAKRRDDVLRMELTGEAPRRNTSRYNSTFINQALTITASVTLVCYIMYTVSPETTERFHSGDLYLTSIYVLLGLLRYLQIAVVDKKSGNPTHVILHDRFIQLDVLAWLITFIIIIYVG</sequence>